<dbReference type="InParanoid" id="A0A369JY29"/>
<gene>
    <name evidence="1" type="ORF">Hypma_005535</name>
</gene>
<name>A0A369JY29_HYPMA</name>
<proteinExistence type="predicted"/>
<protein>
    <submittedName>
        <fullName evidence="1">Uncharacterized protein</fullName>
    </submittedName>
</protein>
<dbReference type="Gene3D" id="3.80.10.10">
    <property type="entry name" value="Ribonuclease Inhibitor"/>
    <property type="match status" value="1"/>
</dbReference>
<reference evidence="1" key="1">
    <citation type="submission" date="2018-04" db="EMBL/GenBank/DDBJ databases">
        <title>Whole genome sequencing of Hypsizygus marmoreus.</title>
        <authorList>
            <person name="Choi I.-G."/>
            <person name="Min B."/>
            <person name="Kim J.-G."/>
            <person name="Kim S."/>
            <person name="Oh Y.-L."/>
            <person name="Kong W.-S."/>
            <person name="Park H."/>
            <person name="Jeong J."/>
            <person name="Song E.-S."/>
        </authorList>
    </citation>
    <scope>NUCLEOTIDE SEQUENCE [LARGE SCALE GENOMIC DNA]</scope>
    <source>
        <strain evidence="1">51987-8</strain>
    </source>
</reference>
<keyword evidence="2" id="KW-1185">Reference proteome</keyword>
<dbReference type="AlphaFoldDB" id="A0A369JY29"/>
<dbReference type="InterPro" id="IPR032675">
    <property type="entry name" value="LRR_dom_sf"/>
</dbReference>
<sequence>MSLSELLSYFRPPTAAEAFIRQIDQEIATLDDAARVLKLKRNTAVPISRLPPELLSWVFICLRDEYIFPKTRIEPKWICVSHVCSRWRSTALACPRLWNVIDTEFGAMWVQEMIHRSGGTPLSFSGKMSWGNTLSVQSLLKDHVGRLRAVSLVSSSDSHPAQLADFLASISQASVPHLESLGITFDFPKTLPGMPLLSTQGQTGLFLRSLELRDCILAWDKLVPMPTLTSLTISFCVDFEQPSIDEVTAALRGMPLLRELELEKALLEMDDDHVAPRRNVHLPCLASLSILKSGVRECSALLGYLTLLPTTCLKLECCLSSTADHDALQLLPTFTYFAGLIRDKHKEEHVKYGPISEMTCRCERDSIALRLSGWRDTMLELQLMFMENDGRIDVSSDSLTLLSVFSLTDLESLDISNLPEDFAGDDWFRPFAWSPSLHEIHVTGDHAARVAIRSLLFQKDGDGDNDGAGLSANTKPAVSFSYPSLWCLQFSGCSGYSYFGDFFEDLHNAVLKRSQKRLYIDLLLLDSSQLLSETQVEALEELIGEVIADTL</sequence>
<evidence type="ECO:0000313" key="2">
    <source>
        <dbReference type="Proteomes" id="UP000076154"/>
    </source>
</evidence>
<evidence type="ECO:0000313" key="1">
    <source>
        <dbReference type="EMBL" id="RDB26658.1"/>
    </source>
</evidence>
<comment type="caution">
    <text evidence="1">The sequence shown here is derived from an EMBL/GenBank/DDBJ whole genome shotgun (WGS) entry which is preliminary data.</text>
</comment>
<dbReference type="EMBL" id="LUEZ02000025">
    <property type="protein sequence ID" value="RDB26658.1"/>
    <property type="molecule type" value="Genomic_DNA"/>
</dbReference>
<dbReference type="OrthoDB" id="2993888at2759"/>
<dbReference type="Gene3D" id="1.20.1280.50">
    <property type="match status" value="1"/>
</dbReference>
<organism evidence="1 2">
    <name type="scientific">Hypsizygus marmoreus</name>
    <name type="common">White beech mushroom</name>
    <name type="synonym">Agaricus marmoreus</name>
    <dbReference type="NCBI Taxonomy" id="39966"/>
    <lineage>
        <taxon>Eukaryota</taxon>
        <taxon>Fungi</taxon>
        <taxon>Dikarya</taxon>
        <taxon>Basidiomycota</taxon>
        <taxon>Agaricomycotina</taxon>
        <taxon>Agaricomycetes</taxon>
        <taxon>Agaricomycetidae</taxon>
        <taxon>Agaricales</taxon>
        <taxon>Tricholomatineae</taxon>
        <taxon>Lyophyllaceae</taxon>
        <taxon>Hypsizygus</taxon>
    </lineage>
</organism>
<dbReference type="SUPFAM" id="SSF52047">
    <property type="entry name" value="RNI-like"/>
    <property type="match status" value="1"/>
</dbReference>
<accession>A0A369JY29</accession>
<dbReference type="Proteomes" id="UP000076154">
    <property type="component" value="Unassembled WGS sequence"/>
</dbReference>